<evidence type="ECO:0000256" key="2">
    <source>
        <dbReference type="ARBA" id="ARBA00022475"/>
    </source>
</evidence>
<feature type="transmembrane region" description="Helical" evidence="6">
    <location>
        <begin position="168"/>
        <end position="186"/>
    </location>
</feature>
<dbReference type="OrthoDB" id="9775950at2"/>
<evidence type="ECO:0000256" key="3">
    <source>
        <dbReference type="ARBA" id="ARBA00022692"/>
    </source>
</evidence>
<feature type="transmembrane region" description="Helical" evidence="6">
    <location>
        <begin position="403"/>
        <end position="422"/>
    </location>
</feature>
<dbReference type="PIRSF" id="PIRSF038958">
    <property type="entry name" value="PG_synth_SpoVB"/>
    <property type="match status" value="1"/>
</dbReference>
<dbReference type="PATRIC" id="fig|1348973.3.peg.3059"/>
<evidence type="ECO:0000256" key="5">
    <source>
        <dbReference type="ARBA" id="ARBA00023136"/>
    </source>
</evidence>
<comment type="caution">
    <text evidence="7">The sequence shown here is derived from an EMBL/GenBank/DDBJ whole genome shotgun (WGS) entry which is preliminary data.</text>
</comment>
<dbReference type="InterPro" id="IPR050833">
    <property type="entry name" value="Poly_Biosynth_Transport"/>
</dbReference>
<dbReference type="Pfam" id="PF01943">
    <property type="entry name" value="Polysacc_synt"/>
    <property type="match status" value="1"/>
</dbReference>
<feature type="transmembrane region" description="Helical" evidence="6">
    <location>
        <begin position="42"/>
        <end position="66"/>
    </location>
</feature>
<evidence type="ECO:0000313" key="8">
    <source>
        <dbReference type="Proteomes" id="UP000027936"/>
    </source>
</evidence>
<dbReference type="InterPro" id="IPR002797">
    <property type="entry name" value="Polysacc_synth"/>
</dbReference>
<dbReference type="AlphaFoldDB" id="A0A072NWL9"/>
<feature type="transmembrane region" description="Helical" evidence="6">
    <location>
        <begin position="466"/>
        <end position="486"/>
    </location>
</feature>
<keyword evidence="5 6" id="KW-0472">Membrane</keyword>
<accession>A0A072NWL9</accession>
<name>A0A072NWL9_SCHAZ</name>
<organism evidence="7 8">
    <name type="scientific">Schinkia azotoformans MEV2011</name>
    <dbReference type="NCBI Taxonomy" id="1348973"/>
    <lineage>
        <taxon>Bacteria</taxon>
        <taxon>Bacillati</taxon>
        <taxon>Bacillota</taxon>
        <taxon>Bacilli</taxon>
        <taxon>Bacillales</taxon>
        <taxon>Bacillaceae</taxon>
        <taxon>Calidifontibacillus/Schinkia group</taxon>
        <taxon>Schinkia</taxon>
    </lineage>
</organism>
<feature type="transmembrane region" description="Helical" evidence="6">
    <location>
        <begin position="245"/>
        <end position="265"/>
    </location>
</feature>
<dbReference type="PANTHER" id="PTHR30250">
    <property type="entry name" value="PST FAMILY PREDICTED COLANIC ACID TRANSPORTER"/>
    <property type="match status" value="1"/>
</dbReference>
<gene>
    <name evidence="7" type="ORF">M670_03181</name>
</gene>
<dbReference type="Proteomes" id="UP000027936">
    <property type="component" value="Unassembled WGS sequence"/>
</dbReference>
<proteinExistence type="predicted"/>
<keyword evidence="2" id="KW-1003">Cell membrane</keyword>
<feature type="transmembrane region" description="Helical" evidence="6">
    <location>
        <begin position="127"/>
        <end position="147"/>
    </location>
</feature>
<reference evidence="7 8" key="1">
    <citation type="submission" date="2014-04" db="EMBL/GenBank/DDBJ databases">
        <title>Draft genome sequence of Bacillus azotoformans MEV2011, a (co-) denitrifying strain unable to grow in the presence of oxygen.</title>
        <authorList>
            <person name="Nielsen M."/>
            <person name="Schreiber L."/>
            <person name="Finster K."/>
            <person name="Schramm A."/>
        </authorList>
    </citation>
    <scope>NUCLEOTIDE SEQUENCE [LARGE SCALE GENOMIC DNA]</scope>
    <source>
        <strain evidence="7 8">MEV2011</strain>
    </source>
</reference>
<feature type="transmembrane region" description="Helical" evidence="6">
    <location>
        <begin position="339"/>
        <end position="363"/>
    </location>
</feature>
<dbReference type="CDD" id="cd13124">
    <property type="entry name" value="MATE_SpoVB_like"/>
    <property type="match status" value="1"/>
</dbReference>
<sequence length="546" mass="60554">MSGSKFLKGTLMLTGATFLSKFLGMIYVFPFQSIVGLKGGTLYAYAYIPYTILLSMATMGVPLAVSKFVSKYNALGDYYTGRRLFKTGLLLMFISGLVTFFIFYSISPWLAPKIVGQNEYGIKHEEVVYVLRMVSTALIIVPMMSIIRGFFQGYQSMGPTAISQVIEQIARVIFLLAGSFLVMKVLNGDLHTAVGLAVFAATVGAIAGMGVLIWYWVKRKENLDEFLEQSTIQSSLTTKEMLLELLSYAGPFVFVSLAIPLYQLVDEFTFSRAMESINKGGEYAENLFSIFNMYGHKLIMIPVSLATAFGLTLVPTITESFTARNTPRLNKQVSQALQIVMFLTLPAVFGLAMVAGPAIGALFSVEHIDIGEGIMFYYSPVALFFALFTVSAAILQGINQQRFAVYSMFGGFLLKLVLNIPLIKQFEIYGAISATAIGFLFSIMFNFWAIKKYANVRFNYTIRRSLLITIFVGIMVAVVQLVKWILSFVISYEDGRGQSIVVLVLSITAGAGVYLYLSIQSNLAGSILGYRFKFLQKQKRREKANS</sequence>
<comment type="subcellular location">
    <subcellularLocation>
        <location evidence="1">Cell membrane</location>
        <topology evidence="1">Multi-pass membrane protein</topology>
    </subcellularLocation>
</comment>
<dbReference type="PANTHER" id="PTHR30250:SF21">
    <property type="entry name" value="LIPID II FLIPPASE MURJ"/>
    <property type="match status" value="1"/>
</dbReference>
<evidence type="ECO:0000256" key="6">
    <source>
        <dbReference type="SAM" id="Phobius"/>
    </source>
</evidence>
<evidence type="ECO:0000256" key="1">
    <source>
        <dbReference type="ARBA" id="ARBA00004651"/>
    </source>
</evidence>
<protein>
    <submittedName>
        <fullName evidence="7">Membrane protein involved in the export of O-antigen and teichoic acid</fullName>
    </submittedName>
</protein>
<feature type="transmembrane region" description="Helical" evidence="6">
    <location>
        <begin position="428"/>
        <end position="450"/>
    </location>
</feature>
<feature type="transmembrane region" description="Helical" evidence="6">
    <location>
        <begin position="375"/>
        <end position="396"/>
    </location>
</feature>
<dbReference type="GO" id="GO:0005886">
    <property type="term" value="C:plasma membrane"/>
    <property type="evidence" value="ECO:0007669"/>
    <property type="project" value="UniProtKB-SubCell"/>
</dbReference>
<feature type="transmembrane region" description="Helical" evidence="6">
    <location>
        <begin position="192"/>
        <end position="217"/>
    </location>
</feature>
<dbReference type="EMBL" id="JJRY01000013">
    <property type="protein sequence ID" value="KEF37600.1"/>
    <property type="molecule type" value="Genomic_DNA"/>
</dbReference>
<feature type="transmembrane region" description="Helical" evidence="6">
    <location>
        <begin position="87"/>
        <end position="107"/>
    </location>
</feature>
<evidence type="ECO:0000313" key="7">
    <source>
        <dbReference type="EMBL" id="KEF37600.1"/>
    </source>
</evidence>
<feature type="transmembrane region" description="Helical" evidence="6">
    <location>
        <begin position="12"/>
        <end position="30"/>
    </location>
</feature>
<keyword evidence="3 6" id="KW-0812">Transmembrane</keyword>
<keyword evidence="4 6" id="KW-1133">Transmembrane helix</keyword>
<dbReference type="InterPro" id="IPR024923">
    <property type="entry name" value="PG_synth_SpoVB"/>
</dbReference>
<dbReference type="RefSeq" id="WP_035196661.1">
    <property type="nucleotide sequence ID" value="NZ_JJRY01000013.1"/>
</dbReference>
<evidence type="ECO:0000256" key="4">
    <source>
        <dbReference type="ARBA" id="ARBA00022989"/>
    </source>
</evidence>
<feature type="transmembrane region" description="Helical" evidence="6">
    <location>
        <begin position="298"/>
        <end position="318"/>
    </location>
</feature>